<gene>
    <name evidence="1" type="ordered locus">BamMC406_5695</name>
</gene>
<dbReference type="Proteomes" id="UP000001680">
    <property type="component" value="Chromosome 3"/>
</dbReference>
<dbReference type="Gene3D" id="1.10.1200.10">
    <property type="entry name" value="ACP-like"/>
    <property type="match status" value="1"/>
</dbReference>
<evidence type="ECO:0000313" key="1">
    <source>
        <dbReference type="EMBL" id="ACB68138.1"/>
    </source>
</evidence>
<dbReference type="InterPro" id="IPR036736">
    <property type="entry name" value="ACP-like_sf"/>
</dbReference>
<dbReference type="AlphaFoldDB" id="B1Z5U2"/>
<reference evidence="2" key="1">
    <citation type="submission" date="2008-04" db="EMBL/GenBank/DDBJ databases">
        <title>Complete sequence of chromosome 3 of Burkholderia ambifaria MC40-6.</title>
        <authorList>
            <person name="Copeland A."/>
            <person name="Lucas S."/>
            <person name="Lapidus A."/>
            <person name="Glavina del Rio T."/>
            <person name="Dalin E."/>
            <person name="Tice H."/>
            <person name="Pitluck S."/>
            <person name="Chain P."/>
            <person name="Malfatti S."/>
            <person name="Shin M."/>
            <person name="Vergez L."/>
            <person name="Lang D."/>
            <person name="Schmutz J."/>
            <person name="Larimer F."/>
            <person name="Land M."/>
            <person name="Hauser L."/>
            <person name="Kyrpides N."/>
            <person name="Lykidis A."/>
            <person name="Ramette A."/>
            <person name="Konstantinidis K."/>
            <person name="Tiedje J."/>
            <person name="Richardson P."/>
        </authorList>
    </citation>
    <scope>NUCLEOTIDE SEQUENCE [LARGE SCALE GENOMIC DNA]</scope>
    <source>
        <strain evidence="2">MC40-6</strain>
    </source>
</reference>
<dbReference type="HOGENOM" id="CLU_108696_20_7_4"/>
<organism evidence="1 2">
    <name type="scientific">Burkholderia ambifaria (strain MC40-6)</name>
    <dbReference type="NCBI Taxonomy" id="398577"/>
    <lineage>
        <taxon>Bacteria</taxon>
        <taxon>Pseudomonadati</taxon>
        <taxon>Pseudomonadota</taxon>
        <taxon>Betaproteobacteria</taxon>
        <taxon>Burkholderiales</taxon>
        <taxon>Burkholderiaceae</taxon>
        <taxon>Burkholderia</taxon>
        <taxon>Burkholderia cepacia complex</taxon>
    </lineage>
</organism>
<evidence type="ECO:0000313" key="2">
    <source>
        <dbReference type="Proteomes" id="UP000001680"/>
    </source>
</evidence>
<accession>B1Z5U2</accession>
<sequence>MADREFIDAFAALLEVPAERITDSFVMAEEAVWDSLAFLSTIALIDTHYQRVVDPVAIQSVVTFGELKRLIHAVEV</sequence>
<dbReference type="SUPFAM" id="SSF47336">
    <property type="entry name" value="ACP-like"/>
    <property type="match status" value="1"/>
</dbReference>
<proteinExistence type="predicted"/>
<evidence type="ECO:0008006" key="3">
    <source>
        <dbReference type="Google" id="ProtNLM"/>
    </source>
</evidence>
<dbReference type="EMBL" id="CP001027">
    <property type="protein sequence ID" value="ACB68138.1"/>
    <property type="molecule type" value="Genomic_DNA"/>
</dbReference>
<name>B1Z5U2_BURA4</name>
<protein>
    <recommendedName>
        <fullName evidence="3">Acyl carrier protein</fullName>
    </recommendedName>
</protein>
<dbReference type="KEGG" id="bac:BamMC406_5695"/>
<dbReference type="OrthoDB" id="8758933at2"/>
<dbReference type="RefSeq" id="WP_012372069.1">
    <property type="nucleotide sequence ID" value="NC_010557.1"/>
</dbReference>